<feature type="non-terminal residue" evidence="1">
    <location>
        <position position="172"/>
    </location>
</feature>
<name>A0ABX2I2A5_ANAHA</name>
<gene>
    <name evidence="1" type="ORF">G5A72_16655</name>
</gene>
<protein>
    <submittedName>
        <fullName evidence="1">Uncharacterized protein</fullName>
    </submittedName>
</protein>
<sequence length="172" mass="20069">MTKNDIVNELNKMGYEVREENVVKNGVEFLGISIIDSDRYMIPVFYVEDIIMKAEQSGATVKEIVRDMLKIHNDALRESEELNKPIHFNREDFLKRLYVGVQKESKEDIIKCKTEFEGIEKYLFLRMEALNDAIYSAKISKNILKNVDVDESEAWETAENNVRKETEIIQLS</sequence>
<reference evidence="1 2" key="1">
    <citation type="journal article" date="2020" name="Cell Host Microbe">
        <title>Functional and Genomic Variation between Human-Derived Isolates of Lachnospiraceae Reveals Inter- and Intra-Species Diversity.</title>
        <authorList>
            <person name="Sorbara M.T."/>
            <person name="Littmann E.R."/>
            <person name="Fontana E."/>
            <person name="Moody T.U."/>
            <person name="Kohout C.E."/>
            <person name="Gjonbalaj M."/>
            <person name="Eaton V."/>
            <person name="Seok R."/>
            <person name="Leiner I.M."/>
            <person name="Pamer E.G."/>
        </authorList>
    </citation>
    <scope>NUCLEOTIDE SEQUENCE [LARGE SCALE GENOMIC DNA]</scope>
    <source>
        <strain evidence="1 2">MSK.14.57</strain>
    </source>
</reference>
<dbReference type="RefSeq" id="WP_173726378.1">
    <property type="nucleotide sequence ID" value="NZ_JAAIQC010000111.1"/>
</dbReference>
<dbReference type="EMBL" id="JAAITB010000108">
    <property type="protein sequence ID" value="NSJ81169.1"/>
    <property type="molecule type" value="Genomic_DNA"/>
</dbReference>
<organism evidence="1 2">
    <name type="scientific">Anaerostipes hadrus</name>
    <dbReference type="NCBI Taxonomy" id="649756"/>
    <lineage>
        <taxon>Bacteria</taxon>
        <taxon>Bacillati</taxon>
        <taxon>Bacillota</taxon>
        <taxon>Clostridia</taxon>
        <taxon>Lachnospirales</taxon>
        <taxon>Lachnospiraceae</taxon>
        <taxon>Anaerostipes</taxon>
    </lineage>
</organism>
<evidence type="ECO:0000313" key="2">
    <source>
        <dbReference type="Proteomes" id="UP001644750"/>
    </source>
</evidence>
<accession>A0ABX2I2A5</accession>
<keyword evidence="2" id="KW-1185">Reference proteome</keyword>
<comment type="caution">
    <text evidence="1">The sequence shown here is derived from an EMBL/GenBank/DDBJ whole genome shotgun (WGS) entry which is preliminary data.</text>
</comment>
<proteinExistence type="predicted"/>
<evidence type="ECO:0000313" key="1">
    <source>
        <dbReference type="EMBL" id="NSJ81169.1"/>
    </source>
</evidence>
<dbReference type="Proteomes" id="UP001644750">
    <property type="component" value="Unassembled WGS sequence"/>
</dbReference>